<organism evidence="4">
    <name type="scientific">Micromonospora sp. HUAS YX12</name>
    <dbReference type="NCBI Taxonomy" id="3156396"/>
    <lineage>
        <taxon>Bacteria</taxon>
        <taxon>Bacillati</taxon>
        <taxon>Actinomycetota</taxon>
        <taxon>Actinomycetes</taxon>
        <taxon>Micromonosporales</taxon>
        <taxon>Micromonosporaceae</taxon>
        <taxon>Micromonospora</taxon>
    </lineage>
</organism>
<dbReference type="InterPro" id="IPR015797">
    <property type="entry name" value="NUDIX_hydrolase-like_dom_sf"/>
</dbReference>
<feature type="domain" description="Nudix hydrolase" evidence="3">
    <location>
        <begin position="2"/>
        <end position="143"/>
    </location>
</feature>
<sequence>MSSIRAVAVAVPRRGDDVLVFEYHDSTKDETFYRPLGGGIDFGETAEAAVRRELREELGVELLDVRLLGVLENLFHAFGRDGHEIVFIFDCRLSDQSVYERDAVGEIRDDAGTKVMWRSLNSFDAGSPLYPAGLVGLLSERRRLPLSRFSSRWSP</sequence>
<evidence type="ECO:0000256" key="2">
    <source>
        <dbReference type="ARBA" id="ARBA00022801"/>
    </source>
</evidence>
<protein>
    <submittedName>
        <fullName evidence="4">NUDIX hydrolase</fullName>
    </submittedName>
</protein>
<dbReference type="Gene3D" id="3.90.79.10">
    <property type="entry name" value="Nucleoside Triphosphate Pyrophosphohydrolase"/>
    <property type="match status" value="1"/>
</dbReference>
<dbReference type="AlphaFoldDB" id="A0AAU7R5H6"/>
<accession>A0AAU7R5H6</accession>
<dbReference type="PROSITE" id="PS51462">
    <property type="entry name" value="NUDIX"/>
    <property type="match status" value="1"/>
</dbReference>
<dbReference type="RefSeq" id="WP_349879743.1">
    <property type="nucleotide sequence ID" value="NZ_CP157974.1"/>
</dbReference>
<reference evidence="4" key="1">
    <citation type="submission" date="2024-06" db="EMBL/GenBank/DDBJ databases">
        <title>Micromonospora sp. strain HUAS YX12 genome sequences.</title>
        <authorList>
            <person name="Mo P."/>
        </authorList>
    </citation>
    <scope>NUCLEOTIDE SEQUENCE</scope>
    <source>
        <strain evidence="4">HUAS YX12</strain>
    </source>
</reference>
<dbReference type="EMBL" id="CP157974">
    <property type="protein sequence ID" value="XBT83432.1"/>
    <property type="molecule type" value="Genomic_DNA"/>
</dbReference>
<dbReference type="GO" id="GO:0016787">
    <property type="term" value="F:hydrolase activity"/>
    <property type="evidence" value="ECO:0007669"/>
    <property type="project" value="UniProtKB-KW"/>
</dbReference>
<dbReference type="CDD" id="cd04688">
    <property type="entry name" value="NUDIX_Hydrolase"/>
    <property type="match status" value="1"/>
</dbReference>
<gene>
    <name evidence="4" type="ORF">ABIH81_08175</name>
</gene>
<dbReference type="PROSITE" id="PS00893">
    <property type="entry name" value="NUDIX_BOX"/>
    <property type="match status" value="1"/>
</dbReference>
<comment type="cofactor">
    <cofactor evidence="1">
        <name>Mg(2+)</name>
        <dbReference type="ChEBI" id="CHEBI:18420"/>
    </cofactor>
</comment>
<keyword evidence="2 4" id="KW-0378">Hydrolase</keyword>
<evidence type="ECO:0000313" key="4">
    <source>
        <dbReference type="EMBL" id="XBT83432.1"/>
    </source>
</evidence>
<dbReference type="PANTHER" id="PTHR43046">
    <property type="entry name" value="GDP-MANNOSE MANNOSYL HYDROLASE"/>
    <property type="match status" value="1"/>
</dbReference>
<dbReference type="Pfam" id="PF00293">
    <property type="entry name" value="NUDIX"/>
    <property type="match status" value="1"/>
</dbReference>
<dbReference type="PANTHER" id="PTHR43046:SF14">
    <property type="entry name" value="MUTT_NUDIX FAMILY PROTEIN"/>
    <property type="match status" value="1"/>
</dbReference>
<dbReference type="SUPFAM" id="SSF55811">
    <property type="entry name" value="Nudix"/>
    <property type="match status" value="1"/>
</dbReference>
<evidence type="ECO:0000256" key="1">
    <source>
        <dbReference type="ARBA" id="ARBA00001946"/>
    </source>
</evidence>
<dbReference type="InterPro" id="IPR020084">
    <property type="entry name" value="NUDIX_hydrolase_CS"/>
</dbReference>
<dbReference type="InterPro" id="IPR000086">
    <property type="entry name" value="NUDIX_hydrolase_dom"/>
</dbReference>
<name>A0AAU7R5H6_9ACTN</name>
<proteinExistence type="predicted"/>
<evidence type="ECO:0000259" key="3">
    <source>
        <dbReference type="PROSITE" id="PS51462"/>
    </source>
</evidence>